<dbReference type="EMBL" id="WOCA01000028">
    <property type="protein sequence ID" value="MUK90706.1"/>
    <property type="molecule type" value="Genomic_DNA"/>
</dbReference>
<gene>
    <name evidence="2" type="ORF">GMD78_20330</name>
</gene>
<organism evidence="2 3">
    <name type="scientific">Ornithinibacillus caprae</name>
    <dbReference type="NCBI Taxonomy" id="2678566"/>
    <lineage>
        <taxon>Bacteria</taxon>
        <taxon>Bacillati</taxon>
        <taxon>Bacillota</taxon>
        <taxon>Bacilli</taxon>
        <taxon>Bacillales</taxon>
        <taxon>Bacillaceae</taxon>
        <taxon>Ornithinibacillus</taxon>
    </lineage>
</organism>
<feature type="transmembrane region" description="Helical" evidence="1">
    <location>
        <begin position="31"/>
        <end position="53"/>
    </location>
</feature>
<protein>
    <submittedName>
        <fullName evidence="2">Uncharacterized protein</fullName>
    </submittedName>
</protein>
<comment type="caution">
    <text evidence="2">The sequence shown here is derived from an EMBL/GenBank/DDBJ whole genome shotgun (WGS) entry which is preliminary data.</text>
</comment>
<accession>A0A6N8FP68</accession>
<dbReference type="AlphaFoldDB" id="A0A6N8FP68"/>
<reference evidence="2 3" key="1">
    <citation type="submission" date="2019-11" db="EMBL/GenBank/DDBJ databases">
        <authorList>
            <person name="Li X."/>
        </authorList>
    </citation>
    <scope>NUCLEOTIDE SEQUENCE [LARGE SCALE GENOMIC DNA]</scope>
    <source>
        <strain evidence="2 3">L9</strain>
    </source>
</reference>
<keyword evidence="1" id="KW-1133">Transmembrane helix</keyword>
<keyword evidence="1" id="KW-0472">Membrane</keyword>
<name>A0A6N8FP68_9BACI</name>
<dbReference type="RefSeq" id="WP_155671749.1">
    <property type="nucleotide sequence ID" value="NZ_WOCA01000028.1"/>
</dbReference>
<evidence type="ECO:0000256" key="1">
    <source>
        <dbReference type="SAM" id="Phobius"/>
    </source>
</evidence>
<dbReference type="Proteomes" id="UP000469125">
    <property type="component" value="Unassembled WGS sequence"/>
</dbReference>
<feature type="transmembrane region" description="Helical" evidence="1">
    <location>
        <begin position="7"/>
        <end position="25"/>
    </location>
</feature>
<keyword evidence="1" id="KW-0812">Transmembrane</keyword>
<keyword evidence="3" id="KW-1185">Reference proteome</keyword>
<proteinExistence type="predicted"/>
<sequence length="62" mass="7007">MKPQTKIHIIGWILVSILGFLKWQYPEESSIITSGFGGLIAVLLVFYLIFYPFSGSKDSVEK</sequence>
<evidence type="ECO:0000313" key="2">
    <source>
        <dbReference type="EMBL" id="MUK90706.1"/>
    </source>
</evidence>
<evidence type="ECO:0000313" key="3">
    <source>
        <dbReference type="Proteomes" id="UP000469125"/>
    </source>
</evidence>